<keyword evidence="1" id="KW-0812">Transmembrane</keyword>
<dbReference type="InterPro" id="IPR005625">
    <property type="entry name" value="PepSY-ass_TM"/>
</dbReference>
<accession>A0A1H8C5M1</accession>
<dbReference type="Pfam" id="PF03929">
    <property type="entry name" value="PepSY_TM"/>
    <property type="match status" value="1"/>
</dbReference>
<evidence type="ECO:0000256" key="1">
    <source>
        <dbReference type="SAM" id="Phobius"/>
    </source>
</evidence>
<name>A0A1H8C5M1_9PROT</name>
<organism evidence="2 3">
    <name type="scientific">Nitrosomonas marina</name>
    <dbReference type="NCBI Taxonomy" id="917"/>
    <lineage>
        <taxon>Bacteria</taxon>
        <taxon>Pseudomonadati</taxon>
        <taxon>Pseudomonadota</taxon>
        <taxon>Betaproteobacteria</taxon>
        <taxon>Nitrosomonadales</taxon>
        <taxon>Nitrosomonadaceae</taxon>
        <taxon>Nitrosomonas</taxon>
    </lineage>
</organism>
<feature type="transmembrane region" description="Helical" evidence="1">
    <location>
        <begin position="12"/>
        <end position="33"/>
    </location>
</feature>
<sequence>MRRLLTIVHRYTGLLLAPFLLIVGLTGSVLAFYHELDRWLNPSMLTVPVPQSSSVLPFDPFALHERAENQTPHAQVDWFDLTFEPGQAYRLFLLPRINPHSGLPYDLPYNEIYFNPYTGEQTGARTWGEVSLAKENILSFLYRLHYALALPEHLAMFGMTILGVIALLWFLDSFVGFYLTVPQQRMKQSLPYKQYWQRWKPAWHIKPSRFNYDLHRACGLWLWPVLLALAWSGVAFNLKEVYQPVMSSVLNMRDLDALPRLDKPLKTPGLDWRAAHQFGHEYIQRASEEYGFVVERELSLFLDRVHGVYHYRVKTDHDYGKNGATIVVLNAGTGKLVTLTTPVTDSIGDVVHRWITWLHTARVFGLPIQILICMAGLIVAILSVTGTVIWSRKHRIQKAKVITWESVALLREQRLASLRSVLHHSQK</sequence>
<proteinExistence type="predicted"/>
<dbReference type="AlphaFoldDB" id="A0A1H8C5M1"/>
<dbReference type="OrthoDB" id="7238323at2"/>
<feature type="transmembrane region" description="Helical" evidence="1">
    <location>
        <begin position="154"/>
        <end position="179"/>
    </location>
</feature>
<dbReference type="PANTHER" id="PTHR34219:SF5">
    <property type="entry name" value="BLR4505 PROTEIN"/>
    <property type="match status" value="1"/>
</dbReference>
<dbReference type="EMBL" id="FOCP01000004">
    <property type="protein sequence ID" value="SEM90272.1"/>
    <property type="molecule type" value="Genomic_DNA"/>
</dbReference>
<keyword evidence="1" id="KW-1133">Transmembrane helix</keyword>
<feature type="transmembrane region" description="Helical" evidence="1">
    <location>
        <begin position="218"/>
        <end position="238"/>
    </location>
</feature>
<feature type="transmembrane region" description="Helical" evidence="1">
    <location>
        <begin position="366"/>
        <end position="390"/>
    </location>
</feature>
<dbReference type="PANTHER" id="PTHR34219">
    <property type="entry name" value="IRON-REGULATED INNER MEMBRANE PROTEIN-RELATED"/>
    <property type="match status" value="1"/>
</dbReference>
<dbReference type="RefSeq" id="WP_090628231.1">
    <property type="nucleotide sequence ID" value="NZ_FOCP01000004.1"/>
</dbReference>
<evidence type="ECO:0000313" key="2">
    <source>
        <dbReference type="EMBL" id="SEM90272.1"/>
    </source>
</evidence>
<reference evidence="2 3" key="1">
    <citation type="submission" date="2016-10" db="EMBL/GenBank/DDBJ databases">
        <authorList>
            <person name="de Groot N.N."/>
        </authorList>
    </citation>
    <scope>NUCLEOTIDE SEQUENCE [LARGE SCALE GENOMIC DNA]</scope>
    <source>
        <strain evidence="2 3">Nm22</strain>
    </source>
</reference>
<evidence type="ECO:0000313" key="3">
    <source>
        <dbReference type="Proteomes" id="UP000199459"/>
    </source>
</evidence>
<keyword evidence="1" id="KW-0472">Membrane</keyword>
<dbReference type="Proteomes" id="UP000199459">
    <property type="component" value="Unassembled WGS sequence"/>
</dbReference>
<gene>
    <name evidence="2" type="ORF">SAMN05216325_10416</name>
</gene>
<protein>
    <submittedName>
        <fullName evidence="2">Uncharacterized iron-regulated membrane protein</fullName>
    </submittedName>
</protein>